<proteinExistence type="predicted"/>
<organism evidence="1 2">
    <name type="scientific">Sphingomonas cynarae</name>
    <dbReference type="NCBI Taxonomy" id="930197"/>
    <lineage>
        <taxon>Bacteria</taxon>
        <taxon>Pseudomonadati</taxon>
        <taxon>Pseudomonadota</taxon>
        <taxon>Alphaproteobacteria</taxon>
        <taxon>Sphingomonadales</taxon>
        <taxon>Sphingomonadaceae</taxon>
        <taxon>Sphingomonas</taxon>
    </lineage>
</organism>
<dbReference type="EMBL" id="BAABBF010000005">
    <property type="protein sequence ID" value="GAA3716044.1"/>
    <property type="molecule type" value="Genomic_DNA"/>
</dbReference>
<gene>
    <name evidence="1" type="ORF">GCM10022268_25750</name>
</gene>
<evidence type="ECO:0000313" key="2">
    <source>
        <dbReference type="Proteomes" id="UP001500523"/>
    </source>
</evidence>
<name>A0ABP7E9C0_9SPHN</name>
<dbReference type="Proteomes" id="UP001500523">
    <property type="component" value="Unassembled WGS sequence"/>
</dbReference>
<comment type="caution">
    <text evidence="1">The sequence shown here is derived from an EMBL/GenBank/DDBJ whole genome shotgun (WGS) entry which is preliminary data.</text>
</comment>
<dbReference type="RefSeq" id="WP_344693798.1">
    <property type="nucleotide sequence ID" value="NZ_BAABBF010000005.1"/>
</dbReference>
<reference evidence="2" key="1">
    <citation type="journal article" date="2019" name="Int. J. Syst. Evol. Microbiol.">
        <title>The Global Catalogue of Microorganisms (GCM) 10K type strain sequencing project: providing services to taxonomists for standard genome sequencing and annotation.</title>
        <authorList>
            <consortium name="The Broad Institute Genomics Platform"/>
            <consortium name="The Broad Institute Genome Sequencing Center for Infectious Disease"/>
            <person name="Wu L."/>
            <person name="Ma J."/>
        </authorList>
    </citation>
    <scope>NUCLEOTIDE SEQUENCE [LARGE SCALE GENOMIC DNA]</scope>
    <source>
        <strain evidence="2">JCM 17498</strain>
    </source>
</reference>
<keyword evidence="2" id="KW-1185">Reference proteome</keyword>
<accession>A0ABP7E9C0</accession>
<evidence type="ECO:0000313" key="1">
    <source>
        <dbReference type="EMBL" id="GAA3716044.1"/>
    </source>
</evidence>
<protein>
    <submittedName>
        <fullName evidence="1">Uncharacterized protein</fullName>
    </submittedName>
</protein>
<sequence length="152" mass="16265">MMDPRLDITVAMASAHTAEVQAWRLAATREQRELIEATLHNLFDLGHVVAFSVCPDGGTIDTLALVDEFRLRFGGAAVDSCLATSGHQVGPSPSFLMPVWAFDHAVGGAPAATGRLLGLELELIARPGADEETGAHLPGRTGRWLIHARPMF</sequence>